<dbReference type="KEGG" id="salw:CP975_33390"/>
<dbReference type="InterPro" id="IPR008278">
    <property type="entry name" value="4-PPantetheinyl_Trfase_dom"/>
</dbReference>
<protein>
    <submittedName>
        <fullName evidence="3">4'-phosphopantetheinyl transferase superfamily protein</fullName>
    </submittedName>
</protein>
<dbReference type="SUPFAM" id="SSF56214">
    <property type="entry name" value="4'-phosphopantetheinyl transferase"/>
    <property type="match status" value="1"/>
</dbReference>
<dbReference type="RefSeq" id="WP_055530925.1">
    <property type="nucleotide sequence ID" value="NZ_CP023695.1"/>
</dbReference>
<organism evidence="3 4">
    <name type="scientific">Streptomyces alboniger</name>
    <dbReference type="NCBI Taxonomy" id="132473"/>
    <lineage>
        <taxon>Bacteria</taxon>
        <taxon>Bacillati</taxon>
        <taxon>Actinomycetota</taxon>
        <taxon>Actinomycetes</taxon>
        <taxon>Kitasatosporales</taxon>
        <taxon>Streptomycetaceae</taxon>
        <taxon>Streptomyces</taxon>
        <taxon>Streptomyces aurantiacus group</taxon>
    </lineage>
</organism>
<keyword evidence="4" id="KW-1185">Reference proteome</keyword>
<keyword evidence="1 3" id="KW-0808">Transferase</keyword>
<dbReference type="GO" id="GO:0000287">
    <property type="term" value="F:magnesium ion binding"/>
    <property type="evidence" value="ECO:0007669"/>
    <property type="project" value="InterPro"/>
</dbReference>
<proteinExistence type="predicted"/>
<evidence type="ECO:0000259" key="2">
    <source>
        <dbReference type="Pfam" id="PF01648"/>
    </source>
</evidence>
<name>A0A5J6HNG4_STRAD</name>
<gene>
    <name evidence="3" type="ORF">CP975_33390</name>
</gene>
<dbReference type="OrthoDB" id="4224589at2"/>
<dbReference type="Pfam" id="PF01648">
    <property type="entry name" value="ACPS"/>
    <property type="match status" value="1"/>
</dbReference>
<dbReference type="GO" id="GO:0008897">
    <property type="term" value="F:holo-[acyl-carrier-protein] synthase activity"/>
    <property type="evidence" value="ECO:0007669"/>
    <property type="project" value="InterPro"/>
</dbReference>
<evidence type="ECO:0000256" key="1">
    <source>
        <dbReference type="ARBA" id="ARBA00022679"/>
    </source>
</evidence>
<dbReference type="AlphaFoldDB" id="A0A5J6HNG4"/>
<dbReference type="InterPro" id="IPR037143">
    <property type="entry name" value="4-PPantetheinyl_Trfase_dom_sf"/>
</dbReference>
<dbReference type="EMBL" id="CP023695">
    <property type="protein sequence ID" value="QEV21766.1"/>
    <property type="molecule type" value="Genomic_DNA"/>
</dbReference>
<feature type="domain" description="4'-phosphopantetheinyl transferase" evidence="2">
    <location>
        <begin position="19"/>
        <end position="82"/>
    </location>
</feature>
<dbReference type="Proteomes" id="UP000326553">
    <property type="component" value="Chromosome"/>
</dbReference>
<evidence type="ECO:0000313" key="3">
    <source>
        <dbReference type="EMBL" id="QEV21766.1"/>
    </source>
</evidence>
<evidence type="ECO:0000313" key="4">
    <source>
        <dbReference type="Proteomes" id="UP000326553"/>
    </source>
</evidence>
<accession>A0A5J6HNG4</accession>
<sequence>MDITEYLRCSVPAAVHSAGVDLVDLRRWDLAVTRTGGAVLRRAFSASERAAARCAADGELTPARILGHAFGIKESVVKALGGLPPGSAYADIDVGTGPPEQDGGGRQVHLRGELARWAARHGVTLTGGTRELADDMAVAWVVAAPTITPAGPR</sequence>
<reference evidence="3 4" key="1">
    <citation type="submission" date="2017-09" db="EMBL/GenBank/DDBJ databases">
        <authorList>
            <person name="Lee N."/>
            <person name="Cho B.-K."/>
        </authorList>
    </citation>
    <scope>NUCLEOTIDE SEQUENCE [LARGE SCALE GENOMIC DNA]</scope>
    <source>
        <strain evidence="3 4">ATCC 12461</strain>
    </source>
</reference>
<dbReference type="Gene3D" id="3.90.470.20">
    <property type="entry name" value="4'-phosphopantetheinyl transferase domain"/>
    <property type="match status" value="1"/>
</dbReference>